<dbReference type="PANTHER" id="PTHR34824">
    <property type="entry name" value="HEAT-INDUCIBLE TRANSCRIPTION REPRESSOR HRCA"/>
    <property type="match status" value="1"/>
</dbReference>
<dbReference type="Gene3D" id="3.30.450.40">
    <property type="match status" value="1"/>
</dbReference>
<dbReference type="SUPFAM" id="SSF46785">
    <property type="entry name" value="Winged helix' DNA-binding domain"/>
    <property type="match status" value="1"/>
</dbReference>
<dbReference type="SUPFAM" id="SSF55781">
    <property type="entry name" value="GAF domain-like"/>
    <property type="match status" value="1"/>
</dbReference>
<dbReference type="AlphaFoldDB" id="A0A0C1ECA2"/>
<dbReference type="InterPro" id="IPR002571">
    <property type="entry name" value="HrcA"/>
</dbReference>
<evidence type="ECO:0000256" key="4">
    <source>
        <dbReference type="ARBA" id="ARBA00023163"/>
    </source>
</evidence>
<evidence type="ECO:0000313" key="8">
    <source>
        <dbReference type="Proteomes" id="UP000031307"/>
    </source>
</evidence>
<dbReference type="Pfam" id="PF01628">
    <property type="entry name" value="HrcA"/>
    <property type="match status" value="1"/>
</dbReference>
<dbReference type="RefSeq" id="WP_013924468.1">
    <property type="nucleotide sequence ID" value="NZ_BAWW01000066.1"/>
</dbReference>
<evidence type="ECO:0000313" key="7">
    <source>
        <dbReference type="EMBL" id="KIA78722.1"/>
    </source>
</evidence>
<evidence type="ECO:0000259" key="6">
    <source>
        <dbReference type="Pfam" id="PF01628"/>
    </source>
</evidence>
<reference evidence="7 8" key="1">
    <citation type="journal article" date="2014" name="Mol. Biol. Evol.">
        <title>Massive expansion of Ubiquitination-related gene families within the Chlamydiae.</title>
        <authorList>
            <person name="Domman D."/>
            <person name="Collingro A."/>
            <person name="Lagkouvardos I."/>
            <person name="Gehre L."/>
            <person name="Weinmaier T."/>
            <person name="Rattei T."/>
            <person name="Subtil A."/>
            <person name="Horn M."/>
        </authorList>
    </citation>
    <scope>NUCLEOTIDE SEQUENCE [LARGE SCALE GENOMIC DNA]</scope>
    <source>
        <strain evidence="7 8">OEW1</strain>
    </source>
</reference>
<dbReference type="EMBL" id="JSAM01000009">
    <property type="protein sequence ID" value="KIA78722.1"/>
    <property type="molecule type" value="Genomic_DNA"/>
</dbReference>
<keyword evidence="4 5" id="KW-0804">Transcription</keyword>
<evidence type="ECO:0000256" key="1">
    <source>
        <dbReference type="ARBA" id="ARBA00022491"/>
    </source>
</evidence>
<keyword evidence="3 5" id="KW-0346">Stress response</keyword>
<dbReference type="GO" id="GO:0045892">
    <property type="term" value="P:negative regulation of DNA-templated transcription"/>
    <property type="evidence" value="ECO:0007669"/>
    <property type="project" value="UniProtKB-UniRule"/>
</dbReference>
<sequence length="381" mass="43623">MKVPVASKKSHKSSREKQVLLGLVEFYLNTGKPVGSHTLQGAGFDNISSATIRNYFANLEQEGYLSQQHASSGRIPTNKAFRLYTEEYIDAAVIAPEDEKVLQALRQVETREIASYLQYAAETLSQLSNQAVFLSAPRFDQDYLVELKLVSIDHSRCLCVLVTGFGIIQTEILYVNKKLNAFTVKRLELYFHWRLTGLDKPTSLTKEEELLGQKMYNELMVRYIVGYSNFTDEEVYRTGFSKLATYADYQTPTSLAVNLALFEDAQSMRLLLRDCMKHNRLKVWIGEDLLPFSTETPTCSVLAIPYRINQHNVGAIGILGPVQMPYRRLFGILKVFSEYISETLTRHVFKFKLSFRQPHRATSEKELPLFNHSSFLLEDKR</sequence>
<dbReference type="PIRSF" id="PIRSF005485">
    <property type="entry name" value="HrcA"/>
    <property type="match status" value="1"/>
</dbReference>
<dbReference type="Proteomes" id="UP000031307">
    <property type="component" value="Unassembled WGS sequence"/>
</dbReference>
<comment type="caution">
    <text evidence="7">The sequence shown here is derived from an EMBL/GenBank/DDBJ whole genome shotgun (WGS) entry which is preliminary data.</text>
</comment>
<dbReference type="Gene3D" id="3.30.390.60">
    <property type="entry name" value="Heat-inducible transcription repressor hrca homolog, domain 3"/>
    <property type="match status" value="1"/>
</dbReference>
<evidence type="ECO:0000256" key="3">
    <source>
        <dbReference type="ARBA" id="ARBA00023016"/>
    </source>
</evidence>
<feature type="domain" description="Heat-inducible transcription repressor HrcA C-terminal" evidence="6">
    <location>
        <begin position="116"/>
        <end position="328"/>
    </location>
</feature>
<dbReference type="PANTHER" id="PTHR34824:SF1">
    <property type="entry name" value="HEAT-INDUCIBLE TRANSCRIPTION REPRESSOR HRCA"/>
    <property type="match status" value="1"/>
</dbReference>
<accession>A0A0C1ECA2</accession>
<protein>
    <recommendedName>
        <fullName evidence="5">Heat-inducible transcription repressor HrcA</fullName>
    </recommendedName>
</protein>
<dbReference type="InterPro" id="IPR023120">
    <property type="entry name" value="WHTH_transcript_rep_HrcA_IDD"/>
</dbReference>
<gene>
    <name evidence="5 7" type="primary">hrcA</name>
    <name evidence="7" type="ORF">DB43_DO00150</name>
</gene>
<comment type="function">
    <text evidence="5">Negative regulator of class I heat shock genes (grpE-dnaK-dnaJ and groELS operons). Prevents heat-shock induction of these operons.</text>
</comment>
<dbReference type="GO" id="GO:0003677">
    <property type="term" value="F:DNA binding"/>
    <property type="evidence" value="ECO:0007669"/>
    <property type="project" value="InterPro"/>
</dbReference>
<keyword evidence="2 5" id="KW-0805">Transcription regulation</keyword>
<dbReference type="PATRIC" id="fig|83552.4.peg.72"/>
<evidence type="ECO:0000256" key="5">
    <source>
        <dbReference type="HAMAP-Rule" id="MF_00081"/>
    </source>
</evidence>
<organism evidence="7 8">
    <name type="scientific">Parachlamydia acanthamoebae</name>
    <dbReference type="NCBI Taxonomy" id="83552"/>
    <lineage>
        <taxon>Bacteria</taxon>
        <taxon>Pseudomonadati</taxon>
        <taxon>Chlamydiota</taxon>
        <taxon>Chlamydiia</taxon>
        <taxon>Parachlamydiales</taxon>
        <taxon>Parachlamydiaceae</taxon>
        <taxon>Parachlamydia</taxon>
    </lineage>
</organism>
<proteinExistence type="inferred from homology"/>
<dbReference type="HAMAP" id="MF_00081">
    <property type="entry name" value="HrcA"/>
    <property type="match status" value="1"/>
</dbReference>
<dbReference type="NCBIfam" id="TIGR00331">
    <property type="entry name" value="hrcA"/>
    <property type="match status" value="1"/>
</dbReference>
<name>A0A0C1ECA2_9BACT</name>
<dbReference type="OMA" id="GPKRMDY"/>
<dbReference type="InterPro" id="IPR036388">
    <property type="entry name" value="WH-like_DNA-bd_sf"/>
</dbReference>
<evidence type="ECO:0000256" key="2">
    <source>
        <dbReference type="ARBA" id="ARBA00023015"/>
    </source>
</evidence>
<dbReference type="InterPro" id="IPR036390">
    <property type="entry name" value="WH_DNA-bd_sf"/>
</dbReference>
<dbReference type="InterPro" id="IPR021153">
    <property type="entry name" value="HrcA_C"/>
</dbReference>
<dbReference type="InterPro" id="IPR029016">
    <property type="entry name" value="GAF-like_dom_sf"/>
</dbReference>
<comment type="similarity">
    <text evidence="5">Belongs to the HrcA family.</text>
</comment>
<dbReference type="Gene3D" id="1.10.10.10">
    <property type="entry name" value="Winged helix-like DNA-binding domain superfamily/Winged helix DNA-binding domain"/>
    <property type="match status" value="1"/>
</dbReference>
<keyword evidence="1 5" id="KW-0678">Repressor</keyword>